<comment type="caution">
    <text evidence="6">The sequence shown here is derived from an EMBL/GenBank/DDBJ whole genome shotgun (WGS) entry which is preliminary data.</text>
</comment>
<dbReference type="AlphaFoldDB" id="A0A2N6QSF4"/>
<keyword evidence="2" id="KW-0472">Membrane</keyword>
<sequence length="796" mass="91050">MRHLIIFISFLSMVWSSAVAQTYTGRIEDSENKQAIEFATIVALQKHDNKYLTGVTSAEDGSFCITIDSSTPFYIVVRSIGYESAQISTLTQENLGTILLKPQAMKLSEVTIVGRRKLIQQKPDRLVFDIQNSPLASVGSAVDAMKVTPGLNVQNSSISIIGKQNVVVMINERIVKMTGEELINYLHSIPAQNIKQIEVITTPPAKYDAEGNSGLINIKLKSMDNNSWSNQVRSSYKQGKFFGGRIGNTFAYNKNKIALTLSFDANKGYRGMETETKIYYPQETWNGLLNSKEKTDNISAHIGFDYQLTPKSSVGVFYSGVFNNHDATDSYNTKIYDNSNNHTKGIILSNGHNDKNNKIHSLNAHYMQAIGSKGYRLSSDVDYFNYTNKQNRLIHSILQRDETSDFDVQNIGLQNIKNISAKIDFEHPIIKGMLTYGTKWTKTSTNNETELFNIVENTAELDTDKSNDFGYHENIGAIYSDIAKTFNEKWSFKAGIRLEYTRTEGYSKQYNQTDKNDYWKLFPTAYISYKHNQDNFFNLNYSRRISRPGFWSLNPFKFYLNSTTYQEGTPDLRPQISDNIEIQHIYKGRLITKLYGVFITDGYGSIPTIDVENQMQVYKSSNFWDGFIVGLNETFLYNPTRWWNTVSTLATYLTKGNLKKGLNLNMSNMEGVRYQFYTRHTFFFNKSRTIIGEFTYMYNSPDKNIISKSRSSQFLNIGVKAVFLNGKLQCSATLNDVFKTQQPYYDTYTNGIKQTYRNYYDNRMFTLGLSYSFGSSKIKAKQHKAGNRNEYNRANN</sequence>
<keyword evidence="3" id="KW-0998">Cell outer membrane</keyword>
<organism evidence="6 7">
    <name type="scientific">Hoylesella buccalis</name>
    <dbReference type="NCBI Taxonomy" id="28127"/>
    <lineage>
        <taxon>Bacteria</taxon>
        <taxon>Pseudomonadati</taxon>
        <taxon>Bacteroidota</taxon>
        <taxon>Bacteroidia</taxon>
        <taxon>Bacteroidales</taxon>
        <taxon>Prevotellaceae</taxon>
        <taxon>Hoylesella</taxon>
    </lineage>
</organism>
<evidence type="ECO:0000259" key="5">
    <source>
        <dbReference type="Pfam" id="PF14905"/>
    </source>
</evidence>
<dbReference type="InterPro" id="IPR041700">
    <property type="entry name" value="OMP_b-brl_3"/>
</dbReference>
<feature type="signal peptide" evidence="4">
    <location>
        <begin position="1"/>
        <end position="20"/>
    </location>
</feature>
<dbReference type="Pfam" id="PF14905">
    <property type="entry name" value="OMP_b-brl_3"/>
    <property type="match status" value="1"/>
</dbReference>
<evidence type="ECO:0000256" key="2">
    <source>
        <dbReference type="ARBA" id="ARBA00023136"/>
    </source>
</evidence>
<dbReference type="PANTHER" id="PTHR40980:SF4">
    <property type="entry name" value="TONB-DEPENDENT RECEPTOR-LIKE BETA-BARREL DOMAIN-CONTAINING PROTEIN"/>
    <property type="match status" value="1"/>
</dbReference>
<evidence type="ECO:0000256" key="3">
    <source>
        <dbReference type="ARBA" id="ARBA00023237"/>
    </source>
</evidence>
<dbReference type="GO" id="GO:0009279">
    <property type="term" value="C:cell outer membrane"/>
    <property type="evidence" value="ECO:0007669"/>
    <property type="project" value="UniProtKB-SubCell"/>
</dbReference>
<accession>A0A2N6QSF4</accession>
<evidence type="ECO:0000256" key="4">
    <source>
        <dbReference type="SAM" id="SignalP"/>
    </source>
</evidence>
<gene>
    <name evidence="6" type="ORF">CJ231_03005</name>
</gene>
<dbReference type="OrthoDB" id="905812at2"/>
<evidence type="ECO:0000313" key="7">
    <source>
        <dbReference type="Proteomes" id="UP000235564"/>
    </source>
</evidence>
<feature type="chain" id="PRO_5014626791" description="Outer membrane protein beta-barrel domain-containing protein" evidence="4">
    <location>
        <begin position="21"/>
        <end position="796"/>
    </location>
</feature>
<keyword evidence="4" id="KW-0732">Signal</keyword>
<reference evidence="6 7" key="1">
    <citation type="submission" date="2017-09" db="EMBL/GenBank/DDBJ databases">
        <title>Bacterial strain isolated from the female urinary microbiota.</title>
        <authorList>
            <person name="Thomas-White K."/>
            <person name="Kumar N."/>
            <person name="Forster S."/>
            <person name="Putonti C."/>
            <person name="Lawley T."/>
            <person name="Wolfe A.J."/>
        </authorList>
    </citation>
    <scope>NUCLEOTIDE SEQUENCE [LARGE SCALE GENOMIC DNA]</scope>
    <source>
        <strain evidence="6 7">UMB0536</strain>
    </source>
</reference>
<dbReference type="PANTHER" id="PTHR40980">
    <property type="entry name" value="PLUG DOMAIN-CONTAINING PROTEIN"/>
    <property type="match status" value="1"/>
</dbReference>
<dbReference type="SUPFAM" id="SSF56935">
    <property type="entry name" value="Porins"/>
    <property type="match status" value="1"/>
</dbReference>
<proteinExistence type="predicted"/>
<comment type="subcellular location">
    <subcellularLocation>
        <location evidence="1">Cell outer membrane</location>
    </subcellularLocation>
</comment>
<feature type="domain" description="Outer membrane protein beta-barrel" evidence="5">
    <location>
        <begin position="371"/>
        <end position="771"/>
    </location>
</feature>
<dbReference type="EMBL" id="PNGJ01000002">
    <property type="protein sequence ID" value="PMC24897.1"/>
    <property type="molecule type" value="Genomic_DNA"/>
</dbReference>
<evidence type="ECO:0000256" key="1">
    <source>
        <dbReference type="ARBA" id="ARBA00004442"/>
    </source>
</evidence>
<dbReference type="Pfam" id="PF13715">
    <property type="entry name" value="CarbopepD_reg_2"/>
    <property type="match status" value="1"/>
</dbReference>
<dbReference type="InterPro" id="IPR037066">
    <property type="entry name" value="Plug_dom_sf"/>
</dbReference>
<protein>
    <recommendedName>
        <fullName evidence="5">Outer membrane protein beta-barrel domain-containing protein</fullName>
    </recommendedName>
</protein>
<evidence type="ECO:0000313" key="6">
    <source>
        <dbReference type="EMBL" id="PMC24897.1"/>
    </source>
</evidence>
<name>A0A2N6QSF4_9BACT</name>
<dbReference type="Gene3D" id="2.40.170.20">
    <property type="entry name" value="TonB-dependent receptor, beta-barrel domain"/>
    <property type="match status" value="1"/>
</dbReference>
<dbReference type="Proteomes" id="UP000235564">
    <property type="component" value="Unassembled WGS sequence"/>
</dbReference>
<dbReference type="InterPro" id="IPR036942">
    <property type="entry name" value="Beta-barrel_TonB_sf"/>
</dbReference>
<dbReference type="Gene3D" id="2.170.130.10">
    <property type="entry name" value="TonB-dependent receptor, plug domain"/>
    <property type="match status" value="1"/>
</dbReference>
<dbReference type="RefSeq" id="WP_102696676.1">
    <property type="nucleotide sequence ID" value="NZ_PNGJ01000002.1"/>
</dbReference>